<dbReference type="PANTHER" id="PTHR22980:SF5">
    <property type="entry name" value="CENP-T_HISTONE H4 HISTONE FOLD DOMAIN-CONTAINING PROTEIN"/>
    <property type="match status" value="1"/>
</dbReference>
<evidence type="ECO:0000259" key="6">
    <source>
        <dbReference type="Pfam" id="PF15511"/>
    </source>
</evidence>
<dbReference type="Pfam" id="PF15511">
    <property type="entry name" value="CENP-T_C"/>
    <property type="match status" value="1"/>
</dbReference>
<feature type="domain" description="CENP-T/Histone H4 histone fold" evidence="6">
    <location>
        <begin position="435"/>
        <end position="538"/>
    </location>
</feature>
<feature type="region of interest" description="Disordered" evidence="5">
    <location>
        <begin position="540"/>
        <end position="564"/>
    </location>
</feature>
<protein>
    <recommendedName>
        <fullName evidence="6">CENP-T/Histone H4 histone fold domain-containing protein</fullName>
    </recommendedName>
</protein>
<organism evidence="7 8">
    <name type="scientific">Aaosphaeria arxii CBS 175.79</name>
    <dbReference type="NCBI Taxonomy" id="1450172"/>
    <lineage>
        <taxon>Eukaryota</taxon>
        <taxon>Fungi</taxon>
        <taxon>Dikarya</taxon>
        <taxon>Ascomycota</taxon>
        <taxon>Pezizomycotina</taxon>
        <taxon>Dothideomycetes</taxon>
        <taxon>Pleosporomycetidae</taxon>
        <taxon>Pleosporales</taxon>
        <taxon>Pleosporales incertae sedis</taxon>
        <taxon>Aaosphaeria</taxon>
    </lineage>
</organism>
<gene>
    <name evidence="7" type="ORF">BU24DRAFT_487988</name>
</gene>
<feature type="compositionally biased region" description="Low complexity" evidence="5">
    <location>
        <begin position="82"/>
        <end position="96"/>
    </location>
</feature>
<dbReference type="InterPro" id="IPR009072">
    <property type="entry name" value="Histone-fold"/>
</dbReference>
<evidence type="ECO:0000256" key="1">
    <source>
        <dbReference type="ARBA" id="ARBA00004123"/>
    </source>
</evidence>
<sequence>MSGSPRKKQRIGDRRLGIQDELQDSTLHDHLQQLTSILPKPSTPFRRASSAGPRLTPSDRRTPNIPIRTPGAAARTPRGGLASRPISARRAAPTTPHAIRALRERANAARTPGQNRRRSGRVQRETPRDTLRDLSRILARDTRPVRPSPPNRNTSRNSALELADIDDGPDPIPPRLSMALEDMYEDDSIHEMPPRQSLLPDIPADVDNGTIQSLEFGRRAVSEDPRAMFAARISERFADLQELGIEEEEYELDGTFINSRPQFDPDLSLQEEIEEEMEDTTMEARGLAGIRGGRHSDAGLGVFEQDEILDEPTFRFTIPQRLRTLAREEQVEQDPTVQGFSEIEDSMNLEKTLHGGSSNGSSTDHAGQRYTNDEPAPVAWESDEELDNDADLHAYREEVSAVDRSLQTESPERRPVAAAQHARRQRREVRISKFGNEYASFPAPTIKRLATSFAKIQGGHGKISNDTLTALVQATDWFFEQVSEDLSAYAAHAGRKMIENGDVIALMKRQRQITNNTTSFSLAQKMLPRELLQELRMEPVQKAKRAKRKRMQTVVEDDEQEEHA</sequence>
<comment type="subcellular location">
    <subcellularLocation>
        <location evidence="2">Chromosome</location>
    </subcellularLocation>
    <subcellularLocation>
        <location evidence="1">Nucleus</location>
    </subcellularLocation>
</comment>
<dbReference type="EMBL" id="ML978066">
    <property type="protein sequence ID" value="KAF2021599.1"/>
    <property type="molecule type" value="Genomic_DNA"/>
</dbReference>
<dbReference type="GO" id="GO:0046982">
    <property type="term" value="F:protein heterodimerization activity"/>
    <property type="evidence" value="ECO:0007669"/>
    <property type="project" value="InterPro"/>
</dbReference>
<feature type="compositionally biased region" description="Basic residues" evidence="5">
    <location>
        <begin position="542"/>
        <end position="551"/>
    </location>
</feature>
<dbReference type="GO" id="GO:0000712">
    <property type="term" value="P:resolution of meiotic recombination intermediates"/>
    <property type="evidence" value="ECO:0007669"/>
    <property type="project" value="TreeGrafter"/>
</dbReference>
<feature type="region of interest" description="Disordered" evidence="5">
    <location>
        <begin position="402"/>
        <end position="424"/>
    </location>
</feature>
<dbReference type="Gene3D" id="1.10.20.10">
    <property type="entry name" value="Histone, subunit A"/>
    <property type="match status" value="1"/>
</dbReference>
<keyword evidence="4" id="KW-0539">Nucleus</keyword>
<dbReference type="CDD" id="cd22920">
    <property type="entry name" value="HFD_CENP-T"/>
    <property type="match status" value="1"/>
</dbReference>
<feature type="compositionally biased region" description="Acidic residues" evidence="5">
    <location>
        <begin position="555"/>
        <end position="564"/>
    </location>
</feature>
<dbReference type="OrthoDB" id="10071681at2759"/>
<dbReference type="GeneID" id="54290907"/>
<evidence type="ECO:0000256" key="5">
    <source>
        <dbReference type="SAM" id="MobiDB-lite"/>
    </source>
</evidence>
<evidence type="ECO:0000256" key="4">
    <source>
        <dbReference type="ARBA" id="ARBA00023242"/>
    </source>
</evidence>
<dbReference type="PANTHER" id="PTHR22980">
    <property type="entry name" value="CORTISTATIN"/>
    <property type="match status" value="1"/>
</dbReference>
<dbReference type="GO" id="GO:0005694">
    <property type="term" value="C:chromosome"/>
    <property type="evidence" value="ECO:0007669"/>
    <property type="project" value="UniProtKB-SubCell"/>
</dbReference>
<dbReference type="RefSeq" id="XP_033389938.1">
    <property type="nucleotide sequence ID" value="XM_033533510.1"/>
</dbReference>
<keyword evidence="3" id="KW-0158">Chromosome</keyword>
<dbReference type="GO" id="GO:0031297">
    <property type="term" value="P:replication fork processing"/>
    <property type="evidence" value="ECO:0007669"/>
    <property type="project" value="TreeGrafter"/>
</dbReference>
<proteinExistence type="predicted"/>
<feature type="compositionally biased region" description="Polar residues" evidence="5">
    <location>
        <begin position="355"/>
        <end position="365"/>
    </location>
</feature>
<dbReference type="SUPFAM" id="SSF47113">
    <property type="entry name" value="Histone-fold"/>
    <property type="match status" value="1"/>
</dbReference>
<dbReference type="GO" id="GO:0003682">
    <property type="term" value="F:chromatin binding"/>
    <property type="evidence" value="ECO:0007669"/>
    <property type="project" value="TreeGrafter"/>
</dbReference>
<reference evidence="7" key="1">
    <citation type="journal article" date="2020" name="Stud. Mycol.">
        <title>101 Dothideomycetes genomes: a test case for predicting lifestyles and emergence of pathogens.</title>
        <authorList>
            <person name="Haridas S."/>
            <person name="Albert R."/>
            <person name="Binder M."/>
            <person name="Bloem J."/>
            <person name="Labutti K."/>
            <person name="Salamov A."/>
            <person name="Andreopoulos B."/>
            <person name="Baker S."/>
            <person name="Barry K."/>
            <person name="Bills G."/>
            <person name="Bluhm B."/>
            <person name="Cannon C."/>
            <person name="Castanera R."/>
            <person name="Culley D."/>
            <person name="Daum C."/>
            <person name="Ezra D."/>
            <person name="Gonzalez J."/>
            <person name="Henrissat B."/>
            <person name="Kuo A."/>
            <person name="Liang C."/>
            <person name="Lipzen A."/>
            <person name="Lutzoni F."/>
            <person name="Magnuson J."/>
            <person name="Mondo S."/>
            <person name="Nolan M."/>
            <person name="Ohm R."/>
            <person name="Pangilinan J."/>
            <person name="Park H.-J."/>
            <person name="Ramirez L."/>
            <person name="Alfaro M."/>
            <person name="Sun H."/>
            <person name="Tritt A."/>
            <person name="Yoshinaga Y."/>
            <person name="Zwiers L.-H."/>
            <person name="Turgeon B."/>
            <person name="Goodwin S."/>
            <person name="Spatafora J."/>
            <person name="Crous P."/>
            <person name="Grigoriev I."/>
        </authorList>
    </citation>
    <scope>NUCLEOTIDE SEQUENCE</scope>
    <source>
        <strain evidence="7">CBS 175.79</strain>
    </source>
</reference>
<feature type="region of interest" description="Disordered" evidence="5">
    <location>
        <begin position="1"/>
        <end position="171"/>
    </location>
</feature>
<keyword evidence="8" id="KW-1185">Reference proteome</keyword>
<dbReference type="GO" id="GO:0071821">
    <property type="term" value="C:FANCM-MHF complex"/>
    <property type="evidence" value="ECO:0007669"/>
    <property type="project" value="TreeGrafter"/>
</dbReference>
<accession>A0A6A5Y8E0</accession>
<evidence type="ECO:0000313" key="7">
    <source>
        <dbReference type="EMBL" id="KAF2021599.1"/>
    </source>
</evidence>
<feature type="compositionally biased region" description="Basic and acidic residues" evidence="5">
    <location>
        <begin position="122"/>
        <end position="144"/>
    </location>
</feature>
<dbReference type="InterPro" id="IPR035425">
    <property type="entry name" value="CENP-T/H4_C"/>
</dbReference>
<evidence type="ECO:0000313" key="8">
    <source>
        <dbReference type="Proteomes" id="UP000799778"/>
    </source>
</evidence>
<dbReference type="Proteomes" id="UP000799778">
    <property type="component" value="Unassembled WGS sequence"/>
</dbReference>
<evidence type="ECO:0000256" key="3">
    <source>
        <dbReference type="ARBA" id="ARBA00022454"/>
    </source>
</evidence>
<evidence type="ECO:0000256" key="2">
    <source>
        <dbReference type="ARBA" id="ARBA00004286"/>
    </source>
</evidence>
<feature type="region of interest" description="Disordered" evidence="5">
    <location>
        <begin position="351"/>
        <end position="374"/>
    </location>
</feature>
<dbReference type="AlphaFoldDB" id="A0A6A5Y8E0"/>
<name>A0A6A5Y8E0_9PLEO</name>